<feature type="compositionally biased region" description="Basic and acidic residues" evidence="1">
    <location>
        <begin position="617"/>
        <end position="643"/>
    </location>
</feature>
<accession>A0A016TNS7</accession>
<feature type="compositionally biased region" description="Polar residues" evidence="1">
    <location>
        <begin position="548"/>
        <end position="562"/>
    </location>
</feature>
<reference evidence="3" key="1">
    <citation type="journal article" date="2015" name="Nat. Genet.">
        <title>The genome and transcriptome of the zoonotic hookworm Ancylostoma ceylanicum identify infection-specific gene families.</title>
        <authorList>
            <person name="Schwarz E.M."/>
            <person name="Hu Y."/>
            <person name="Antoshechkin I."/>
            <person name="Miller M.M."/>
            <person name="Sternberg P.W."/>
            <person name="Aroian R.V."/>
        </authorList>
    </citation>
    <scope>NUCLEOTIDE SEQUENCE</scope>
    <source>
        <strain evidence="3">HY135</strain>
    </source>
</reference>
<comment type="caution">
    <text evidence="2">The sequence shown here is derived from an EMBL/GenBank/DDBJ whole genome shotgun (WGS) entry which is preliminary data.</text>
</comment>
<feature type="compositionally biased region" description="Basic and acidic residues" evidence="1">
    <location>
        <begin position="307"/>
        <end position="324"/>
    </location>
</feature>
<organism evidence="2 3">
    <name type="scientific">Ancylostoma ceylanicum</name>
    <dbReference type="NCBI Taxonomy" id="53326"/>
    <lineage>
        <taxon>Eukaryota</taxon>
        <taxon>Metazoa</taxon>
        <taxon>Ecdysozoa</taxon>
        <taxon>Nematoda</taxon>
        <taxon>Chromadorea</taxon>
        <taxon>Rhabditida</taxon>
        <taxon>Rhabditina</taxon>
        <taxon>Rhabditomorpha</taxon>
        <taxon>Strongyloidea</taxon>
        <taxon>Ancylostomatidae</taxon>
        <taxon>Ancylostomatinae</taxon>
        <taxon>Ancylostoma</taxon>
    </lineage>
</organism>
<proteinExistence type="predicted"/>
<evidence type="ECO:0000256" key="1">
    <source>
        <dbReference type="SAM" id="MobiDB-lite"/>
    </source>
</evidence>
<feature type="region of interest" description="Disordered" evidence="1">
    <location>
        <begin position="381"/>
        <end position="562"/>
    </location>
</feature>
<evidence type="ECO:0000313" key="2">
    <source>
        <dbReference type="EMBL" id="EYC04654.1"/>
    </source>
</evidence>
<feature type="region of interest" description="Disordered" evidence="1">
    <location>
        <begin position="300"/>
        <end position="338"/>
    </location>
</feature>
<dbReference type="OrthoDB" id="5821992at2759"/>
<dbReference type="EMBL" id="JARK01001422">
    <property type="protein sequence ID" value="EYC04654.1"/>
    <property type="molecule type" value="Genomic_DNA"/>
</dbReference>
<feature type="region of interest" description="Disordered" evidence="1">
    <location>
        <begin position="593"/>
        <end position="653"/>
    </location>
</feature>
<name>A0A016TNS7_9BILA</name>
<gene>
    <name evidence="2" type="primary">Acey_s0086.g1908</name>
    <name evidence="2" type="ORF">Y032_0086g1908</name>
</gene>
<sequence length="664" mass="75265">MAQPRRSWSTDLPSMSVQLIEMSVVPTDSYLSSLNIPYYECDRENKEQLKMHLLCSMLCCPKQIEEDGTFSAELVNMNMREVSNHCLDLCTVGRFATDADKTEADRIEKNLERVFQLPLFERIVELDTKTAKFRPIPPPCLQPLYERILQGGHWLRMREGQAENRKEKECNTPQAVYRSKVVCNFLMELIEREERSQKRRFVDWQSVQNRYQKIFSDDGSEDGELVELYKTKYLMEFPYTSLNSDLVKSWTGRSTITKALSMPTFAKIDWKNEQSTGLLRVGIRDNIVLYSDEELKRAYEAMSAPPEQKERRFGREEKRKREPENDVDELTDVVPLRQRQGQSTLTSILPQAAASPFASIANPKPTLKPTTNWTNTIAPFASIANPEPTLNPPSNRTDTMAPTKMVPESSKRQPPPLNPKEPQYIPTSGKFDESSDSFSDSDESLDGTGVYSDDEEMDDYKETSDSPDKDRKLASSPPHPEPQRPTSTKPKPEPSSAIPRPASNLANAYRATQEPVRIEENVETFRNPWEDCDDDNDKSAQIKPIPQPQRSSTPIQPEATSTATINDVLLDFAQPGKVEASLRHASAFASCKSTASVAKKDSSAATTPDGRSSVARESGRESARTGLYERRTNESKEKRHEFGESSTSRGPNRDARYVFHCCWK</sequence>
<dbReference type="AlphaFoldDB" id="A0A016TNS7"/>
<evidence type="ECO:0000313" key="3">
    <source>
        <dbReference type="Proteomes" id="UP000024635"/>
    </source>
</evidence>
<dbReference type="Proteomes" id="UP000024635">
    <property type="component" value="Unassembled WGS sequence"/>
</dbReference>
<protein>
    <submittedName>
        <fullName evidence="2">Uncharacterized protein</fullName>
    </submittedName>
</protein>
<keyword evidence="3" id="KW-1185">Reference proteome</keyword>
<feature type="compositionally biased region" description="Basic and acidic residues" evidence="1">
    <location>
        <begin position="460"/>
        <end position="473"/>
    </location>
</feature>